<evidence type="ECO:0000259" key="4">
    <source>
        <dbReference type="SMART" id="SM00894"/>
    </source>
</evidence>
<evidence type="ECO:0000313" key="5">
    <source>
        <dbReference type="EMBL" id="UQS26886.1"/>
    </source>
</evidence>
<dbReference type="Pfam" id="PF05901">
    <property type="entry name" value="Excalibur"/>
    <property type="match status" value="1"/>
</dbReference>
<sequence length="204" mass="20700">MRMISRVLGTAAVAGIALLGPAPAVFAQPTDKYDCSDFTYQEEAQAVLDQDRSDPYGLDDDNDGKACETLPSKGGQPSTPSTPSTPSSTVTQAPPVVTSTKAAPADLDCADFATQAQAQAVLDADRSDPHRLDADHDGIACETRFGEKNTTGGGSQVKVKPVGGVDTGGGDEGTDAGPAVAVGALVLVGGGAGTMLLLRRRAGR</sequence>
<dbReference type="InterPro" id="IPR008613">
    <property type="entry name" value="Excalibur_Ca-bd_domain"/>
</dbReference>
<feature type="chain" id="PRO_5046407365" evidence="3">
    <location>
        <begin position="28"/>
        <end position="204"/>
    </location>
</feature>
<feature type="transmembrane region" description="Helical" evidence="2">
    <location>
        <begin position="179"/>
        <end position="198"/>
    </location>
</feature>
<keyword evidence="6" id="KW-1185">Reference proteome</keyword>
<feature type="region of interest" description="Disordered" evidence="1">
    <location>
        <begin position="145"/>
        <end position="172"/>
    </location>
</feature>
<feature type="signal peptide" evidence="3">
    <location>
        <begin position="1"/>
        <end position="27"/>
    </location>
</feature>
<gene>
    <name evidence="5" type="ORF">L1857_30845</name>
</gene>
<evidence type="ECO:0000256" key="1">
    <source>
        <dbReference type="SAM" id="MobiDB-lite"/>
    </source>
</evidence>
<dbReference type="RefSeq" id="WP_249467060.1">
    <property type="nucleotide sequence ID" value="NZ_CP091196.1"/>
</dbReference>
<reference evidence="5" key="1">
    <citation type="submission" date="2022-01" db="EMBL/GenBank/DDBJ databases">
        <title>PSI-footprinting approach for the identification of protein synthesis inhibitor producers.</title>
        <authorList>
            <person name="Handel F."/>
            <person name="Kulik A."/>
            <person name="Wex K.W."/>
            <person name="Berscheid A."/>
            <person name="Saur J.S."/>
            <person name="Winkler A."/>
            <person name="Wibberg D."/>
            <person name="Kalinowski J."/>
            <person name="Broetz-Oesterhelt H."/>
            <person name="Mast Y."/>
        </authorList>
    </citation>
    <scope>NUCLEOTIDE SEQUENCE</scope>
    <source>
        <strain evidence="5">KNN 49.3e</strain>
    </source>
</reference>
<feature type="region of interest" description="Disordered" evidence="1">
    <location>
        <begin position="49"/>
        <end position="93"/>
    </location>
</feature>
<evidence type="ECO:0000256" key="3">
    <source>
        <dbReference type="SAM" id="SignalP"/>
    </source>
</evidence>
<protein>
    <submittedName>
        <fullName evidence="5">Excalibur calcium-binding domain-containing protein</fullName>
    </submittedName>
</protein>
<dbReference type="EMBL" id="CP091196">
    <property type="protein sequence ID" value="UQS26886.1"/>
    <property type="molecule type" value="Genomic_DNA"/>
</dbReference>
<feature type="domain" description="Excalibur calcium-binding" evidence="4">
    <location>
        <begin position="105"/>
        <end position="142"/>
    </location>
</feature>
<keyword evidence="2" id="KW-0472">Membrane</keyword>
<keyword evidence="2" id="KW-0812">Transmembrane</keyword>
<evidence type="ECO:0000313" key="6">
    <source>
        <dbReference type="Proteomes" id="UP000830158"/>
    </source>
</evidence>
<dbReference type="Proteomes" id="UP000830158">
    <property type="component" value="Chromosome"/>
</dbReference>
<accession>A0ABY4P3M7</accession>
<name>A0ABY4P3M7_9PSEU</name>
<evidence type="ECO:0000256" key="2">
    <source>
        <dbReference type="SAM" id="Phobius"/>
    </source>
</evidence>
<organism evidence="5 6">
    <name type="scientific">Amycolatopsis thermalba</name>
    <dbReference type="NCBI Taxonomy" id="944492"/>
    <lineage>
        <taxon>Bacteria</taxon>
        <taxon>Bacillati</taxon>
        <taxon>Actinomycetota</taxon>
        <taxon>Actinomycetes</taxon>
        <taxon>Pseudonocardiales</taxon>
        <taxon>Pseudonocardiaceae</taxon>
        <taxon>Amycolatopsis</taxon>
    </lineage>
</organism>
<keyword evidence="2" id="KW-1133">Transmembrane helix</keyword>
<keyword evidence="3" id="KW-0732">Signal</keyword>
<feature type="domain" description="Excalibur calcium-binding" evidence="4">
    <location>
        <begin position="31"/>
        <end position="68"/>
    </location>
</feature>
<proteinExistence type="predicted"/>
<feature type="compositionally biased region" description="Low complexity" evidence="1">
    <location>
        <begin position="77"/>
        <end position="93"/>
    </location>
</feature>
<dbReference type="SMART" id="SM00894">
    <property type="entry name" value="Excalibur"/>
    <property type="match status" value="2"/>
</dbReference>